<keyword evidence="2" id="KW-0040">ANK repeat</keyword>
<protein>
    <submittedName>
        <fullName evidence="3">(Mediterranean fruit fly) hypothetical protein</fullName>
    </submittedName>
</protein>
<dbReference type="OrthoDB" id="10254947at2759"/>
<dbReference type="Pfam" id="PF12796">
    <property type="entry name" value="Ank_2"/>
    <property type="match status" value="1"/>
</dbReference>
<dbReference type="AlphaFoldDB" id="W8BW86"/>
<dbReference type="EMBL" id="CAJHJT010000012">
    <property type="protein sequence ID" value="CAD7000395.1"/>
    <property type="molecule type" value="Genomic_DNA"/>
</dbReference>
<dbReference type="InterPro" id="IPR051070">
    <property type="entry name" value="NF-kappa-B_inhibitor"/>
</dbReference>
<dbReference type="InterPro" id="IPR036770">
    <property type="entry name" value="Ankyrin_rpt-contain_sf"/>
</dbReference>
<dbReference type="KEGG" id="ccat:101454591"/>
<dbReference type="EMBL" id="GAMC01000975">
    <property type="protein sequence ID" value="JAC05581.1"/>
    <property type="molecule type" value="mRNA"/>
</dbReference>
<evidence type="ECO:0000313" key="5">
    <source>
        <dbReference type="Proteomes" id="UP000606786"/>
    </source>
</evidence>
<reference evidence="4" key="2">
    <citation type="journal article" date="2014" name="BMC Genomics">
        <title>A genomic perspective to assessing quality of mass-reared SIT flies used in Mediterranean fruit fly (Ceratitis capitata) eradication in California.</title>
        <authorList>
            <person name="Calla B."/>
            <person name="Hall B."/>
            <person name="Hou S."/>
            <person name="Geib S.M."/>
        </authorList>
    </citation>
    <scope>NUCLEOTIDE SEQUENCE</scope>
</reference>
<keyword evidence="1" id="KW-0677">Repeat</keyword>
<reference evidence="4" key="1">
    <citation type="submission" date="2013-07" db="EMBL/GenBank/DDBJ databases">
        <authorList>
            <person name="Geib S."/>
        </authorList>
    </citation>
    <scope>NUCLEOTIDE SEQUENCE</scope>
</reference>
<dbReference type="PANTHER" id="PTHR46680">
    <property type="entry name" value="NF-KAPPA-B INHIBITOR ALPHA"/>
    <property type="match status" value="1"/>
</dbReference>
<accession>W8BW86</accession>
<proteinExistence type="evidence at transcript level"/>
<dbReference type="InterPro" id="IPR002110">
    <property type="entry name" value="Ankyrin_rpt"/>
</dbReference>
<evidence type="ECO:0000256" key="1">
    <source>
        <dbReference type="ARBA" id="ARBA00022737"/>
    </source>
</evidence>
<dbReference type="SMART" id="SM00248">
    <property type="entry name" value="ANK"/>
    <property type="match status" value="4"/>
</dbReference>
<evidence type="ECO:0000313" key="4">
    <source>
        <dbReference type="EMBL" id="JAC05581.1"/>
    </source>
</evidence>
<dbReference type="GO" id="GO:0071356">
    <property type="term" value="P:cellular response to tumor necrosis factor"/>
    <property type="evidence" value="ECO:0007669"/>
    <property type="project" value="TreeGrafter"/>
</dbReference>
<reference evidence="3" key="3">
    <citation type="submission" date="2020-11" db="EMBL/GenBank/DDBJ databases">
        <authorList>
            <person name="Whitehead M."/>
        </authorList>
    </citation>
    <scope>NUCLEOTIDE SEQUENCE</scope>
    <source>
        <strain evidence="3">EGII</strain>
    </source>
</reference>
<sequence length="542" mass="61376">MKKVILTKSSNREFATTMKVTSPDNAKSKIDYSELFRVVLKIPEKDVQLRILDAVNGRTSTGNIVHAICPNCKHTFDNAVLSGKEAGTQTDFLEGANKSDTTVVVPMDVTQTVSISSSNGQDFNIMSPVLQKAKVSLSAKQNLSTIPQNLTVSKDTESSQTPNMIEPQSADATAVTSNLPMKRKRKRKVCLPQVVKRSHAQMALTHMQPRLKSRKVQKSPELYQKASDDGNDACRRDSISSLDSDLIKDVLWLSPDEHKSKEDHIMRTMAEECLEADRRTEGLLTIHRTIVQNDLYALRRQIFVWKKFKKVQDLNYLLTDEDENCLQLAIAQDCFPKIIDVLISEGLNANEIDCHSNTCVHLAILNEIENESLRLLMRKIDPQLLLHLNDDGYTPLHMAVRANSYLRAEIMLNTLDERLLGKPIFNRNIRASLSEKEFGKYYEEICKNLEKQCGNVTRNAQPKLKKKVLETGDRKSGNTALFFAVENKLEHFVFFLLAHLTDPRILNYCGQDAKSYYSEFGKMLQLSLRVDSAMENVVSLLR</sequence>
<dbReference type="GO" id="GO:0051059">
    <property type="term" value="F:NF-kappaB binding"/>
    <property type="evidence" value="ECO:0007669"/>
    <property type="project" value="TreeGrafter"/>
</dbReference>
<dbReference type="SUPFAM" id="SSF48403">
    <property type="entry name" value="Ankyrin repeat"/>
    <property type="match status" value="1"/>
</dbReference>
<keyword evidence="5" id="KW-1185">Reference proteome</keyword>
<gene>
    <name evidence="3" type="ORF">CCAP1982_LOCUS8870</name>
</gene>
<evidence type="ECO:0000313" key="3">
    <source>
        <dbReference type="EMBL" id="CAD7000395.1"/>
    </source>
</evidence>
<dbReference type="Proteomes" id="UP000606786">
    <property type="component" value="Unassembled WGS sequence"/>
</dbReference>
<evidence type="ECO:0000256" key="2">
    <source>
        <dbReference type="ARBA" id="ARBA00023043"/>
    </source>
</evidence>
<dbReference type="GO" id="GO:0005829">
    <property type="term" value="C:cytosol"/>
    <property type="evidence" value="ECO:0007669"/>
    <property type="project" value="TreeGrafter"/>
</dbReference>
<organism evidence="4">
    <name type="scientific">Ceratitis capitata</name>
    <name type="common">Mediterranean fruit fly</name>
    <name type="synonym">Tephritis capitata</name>
    <dbReference type="NCBI Taxonomy" id="7213"/>
    <lineage>
        <taxon>Eukaryota</taxon>
        <taxon>Metazoa</taxon>
        <taxon>Ecdysozoa</taxon>
        <taxon>Arthropoda</taxon>
        <taxon>Hexapoda</taxon>
        <taxon>Insecta</taxon>
        <taxon>Pterygota</taxon>
        <taxon>Neoptera</taxon>
        <taxon>Endopterygota</taxon>
        <taxon>Diptera</taxon>
        <taxon>Brachycera</taxon>
        <taxon>Muscomorpha</taxon>
        <taxon>Tephritoidea</taxon>
        <taxon>Tephritidae</taxon>
        <taxon>Ceratitis</taxon>
        <taxon>Ceratitis</taxon>
    </lineage>
</organism>
<name>W8BW86_CERCA</name>
<dbReference type="PANTHER" id="PTHR46680:SF3">
    <property type="entry name" value="NF-KAPPA-B INHIBITOR CACTUS"/>
    <property type="match status" value="1"/>
</dbReference>
<dbReference type="Gene3D" id="1.25.40.20">
    <property type="entry name" value="Ankyrin repeat-containing domain"/>
    <property type="match status" value="1"/>
</dbReference>